<feature type="compositionally biased region" description="Low complexity" evidence="1">
    <location>
        <begin position="78"/>
        <end position="97"/>
    </location>
</feature>
<proteinExistence type="predicted"/>
<accession>A0AA39LV79</accession>
<gene>
    <name evidence="2" type="ORF">QR680_005184</name>
</gene>
<name>A0AA39LV79_9BILA</name>
<feature type="region of interest" description="Disordered" evidence="1">
    <location>
        <begin position="1"/>
        <end position="27"/>
    </location>
</feature>
<keyword evidence="3" id="KW-1185">Reference proteome</keyword>
<dbReference type="EMBL" id="JAUCMV010000003">
    <property type="protein sequence ID" value="KAK0410539.1"/>
    <property type="molecule type" value="Genomic_DNA"/>
</dbReference>
<dbReference type="Proteomes" id="UP001175271">
    <property type="component" value="Unassembled WGS sequence"/>
</dbReference>
<evidence type="ECO:0000313" key="3">
    <source>
        <dbReference type="Proteomes" id="UP001175271"/>
    </source>
</evidence>
<feature type="compositionally biased region" description="Basic and acidic residues" evidence="1">
    <location>
        <begin position="237"/>
        <end position="250"/>
    </location>
</feature>
<feature type="compositionally biased region" description="Low complexity" evidence="1">
    <location>
        <begin position="201"/>
        <end position="218"/>
    </location>
</feature>
<protein>
    <submittedName>
        <fullName evidence="2">Uncharacterized protein</fullName>
    </submittedName>
</protein>
<feature type="compositionally biased region" description="Basic and acidic residues" evidence="1">
    <location>
        <begin position="9"/>
        <end position="19"/>
    </location>
</feature>
<sequence>MSSGKKRQSRSEKTFDFSPKKPNLGPHAARLGLANLRQIPFSDSPNDRTSRAFERNGVGLFTDGHNKWVVPLADDDGSTTSSSISSGTSRSSQRSVSVVDVVTISDDETDTKVHSASESPCFTEKAHSASESPCFTKKAHSASENLCFTEKAHSARENLCFTEKAHSASEIPCFTKEAHSASENLCFTEKAHSAKQKGNSSEKSYSTTEESYSAAEEAYPTKEKRFIAGNEPSSSVQDERHQNWKKDKAAENSVAKAK</sequence>
<reference evidence="2" key="1">
    <citation type="submission" date="2023-06" db="EMBL/GenBank/DDBJ databases">
        <title>Genomic analysis of the entomopathogenic nematode Steinernema hermaphroditum.</title>
        <authorList>
            <person name="Schwarz E.M."/>
            <person name="Heppert J.K."/>
            <person name="Baniya A."/>
            <person name="Schwartz H.T."/>
            <person name="Tan C.-H."/>
            <person name="Antoshechkin I."/>
            <person name="Sternberg P.W."/>
            <person name="Goodrich-Blair H."/>
            <person name="Dillman A.R."/>
        </authorList>
    </citation>
    <scope>NUCLEOTIDE SEQUENCE</scope>
    <source>
        <strain evidence="2">PS9179</strain>
        <tissue evidence="2">Whole animal</tissue>
    </source>
</reference>
<feature type="region of interest" description="Disordered" evidence="1">
    <location>
        <begin position="190"/>
        <end position="258"/>
    </location>
</feature>
<dbReference type="AlphaFoldDB" id="A0AA39LV79"/>
<feature type="region of interest" description="Disordered" evidence="1">
    <location>
        <begin position="71"/>
        <end position="97"/>
    </location>
</feature>
<comment type="caution">
    <text evidence="2">The sequence shown here is derived from an EMBL/GenBank/DDBJ whole genome shotgun (WGS) entry which is preliminary data.</text>
</comment>
<evidence type="ECO:0000313" key="2">
    <source>
        <dbReference type="EMBL" id="KAK0410539.1"/>
    </source>
</evidence>
<organism evidence="2 3">
    <name type="scientific">Steinernema hermaphroditum</name>
    <dbReference type="NCBI Taxonomy" id="289476"/>
    <lineage>
        <taxon>Eukaryota</taxon>
        <taxon>Metazoa</taxon>
        <taxon>Ecdysozoa</taxon>
        <taxon>Nematoda</taxon>
        <taxon>Chromadorea</taxon>
        <taxon>Rhabditida</taxon>
        <taxon>Tylenchina</taxon>
        <taxon>Panagrolaimomorpha</taxon>
        <taxon>Strongyloidoidea</taxon>
        <taxon>Steinernematidae</taxon>
        <taxon>Steinernema</taxon>
    </lineage>
</organism>
<evidence type="ECO:0000256" key="1">
    <source>
        <dbReference type="SAM" id="MobiDB-lite"/>
    </source>
</evidence>